<keyword evidence="10" id="KW-1185">Reference proteome</keyword>
<dbReference type="SMART" id="SM00268">
    <property type="entry name" value="ACTIN"/>
    <property type="match status" value="1"/>
</dbReference>
<evidence type="ECO:0008006" key="11">
    <source>
        <dbReference type="Google" id="ProtNLM"/>
    </source>
</evidence>
<dbReference type="FunFam" id="3.30.420.40:FF:000404">
    <property type="entry name" value="Major actin"/>
    <property type="match status" value="1"/>
</dbReference>
<dbReference type="GO" id="GO:0005524">
    <property type="term" value="F:ATP binding"/>
    <property type="evidence" value="ECO:0007669"/>
    <property type="project" value="UniProtKB-KW"/>
</dbReference>
<accession>A0A444ZWP1</accession>
<evidence type="ECO:0000256" key="3">
    <source>
        <dbReference type="ARBA" id="ARBA00022490"/>
    </source>
</evidence>
<organism evidence="9 10">
    <name type="scientific">Arachis hypogaea</name>
    <name type="common">Peanut</name>
    <dbReference type="NCBI Taxonomy" id="3818"/>
    <lineage>
        <taxon>Eukaryota</taxon>
        <taxon>Viridiplantae</taxon>
        <taxon>Streptophyta</taxon>
        <taxon>Embryophyta</taxon>
        <taxon>Tracheophyta</taxon>
        <taxon>Spermatophyta</taxon>
        <taxon>Magnoliopsida</taxon>
        <taxon>eudicotyledons</taxon>
        <taxon>Gunneridae</taxon>
        <taxon>Pentapetalae</taxon>
        <taxon>rosids</taxon>
        <taxon>fabids</taxon>
        <taxon>Fabales</taxon>
        <taxon>Fabaceae</taxon>
        <taxon>Papilionoideae</taxon>
        <taxon>50 kb inversion clade</taxon>
        <taxon>dalbergioids sensu lato</taxon>
        <taxon>Dalbergieae</taxon>
        <taxon>Pterocarpus clade</taxon>
        <taxon>Arachis</taxon>
    </lineage>
</organism>
<dbReference type="InterPro" id="IPR002885">
    <property type="entry name" value="PPR_rpt"/>
</dbReference>
<dbReference type="AlphaFoldDB" id="A0A444ZWP1"/>
<dbReference type="EMBL" id="SDMP01000013">
    <property type="protein sequence ID" value="RYR18474.1"/>
    <property type="molecule type" value="Genomic_DNA"/>
</dbReference>
<dbReference type="InterPro" id="IPR004000">
    <property type="entry name" value="Actin"/>
</dbReference>
<evidence type="ECO:0000313" key="10">
    <source>
        <dbReference type="Proteomes" id="UP000289738"/>
    </source>
</evidence>
<dbReference type="FunFam" id="3.90.640.10:FF:000001">
    <property type="entry name" value="Actin, muscle"/>
    <property type="match status" value="1"/>
</dbReference>
<keyword evidence="6" id="KW-0067">ATP-binding</keyword>
<protein>
    <recommendedName>
        <fullName evidence="11">Actin</fullName>
    </recommendedName>
</protein>
<evidence type="ECO:0000256" key="5">
    <source>
        <dbReference type="ARBA" id="ARBA00022741"/>
    </source>
</evidence>
<keyword evidence="7" id="KW-0206">Cytoskeleton</keyword>
<dbReference type="PRINTS" id="PR00190">
    <property type="entry name" value="ACTIN"/>
</dbReference>
<dbReference type="Gene3D" id="3.30.420.40">
    <property type="match status" value="1"/>
</dbReference>
<dbReference type="Gramene" id="arahy.Tifrunner.gnm2.ann2.Ah13g507200.1">
    <property type="protein sequence ID" value="arahy.Tifrunner.gnm2.ann2.Ah13g507200.1-CDS"/>
    <property type="gene ID" value="arahy.Tifrunner.gnm2.ann2.Ah13g507200"/>
</dbReference>
<dbReference type="InterPro" id="IPR011990">
    <property type="entry name" value="TPR-like_helical_dom_sf"/>
</dbReference>
<sequence>MNSIFQHPSSPPHSTAAITTLLMAYSSMCRSCEGKLLHGSALRCGVEGDMFVGICLVDMHGKCGKIGDARKVFDGMSKKNVVSWTAMVVGYVKVGDMVEACKAYDDSGIVLDFGDGVSHTVLIYEGYALPHAILRLDIAGRDLTDALMKILTECGYSFTTSAEHKIVRDMKEKLAYIALDYEQELETAKTSSTVEKSYELPDGQVITIRAERFQCPEVLFQPSMIGMESPGIHETTYNSIMKCDVDIRKDLYGNIVLSGCSTMFPGIADRMSKDITALAPSSMKIKVVAPPERKYIVWIGGSILASLGTF</sequence>
<dbReference type="SMR" id="A0A444ZWP1"/>
<dbReference type="Pfam" id="PF00022">
    <property type="entry name" value="Actin"/>
    <property type="match status" value="1"/>
</dbReference>
<dbReference type="GO" id="GO:0005856">
    <property type="term" value="C:cytoskeleton"/>
    <property type="evidence" value="ECO:0007669"/>
    <property type="project" value="UniProtKB-SubCell"/>
</dbReference>
<dbReference type="Gene3D" id="3.90.640.10">
    <property type="entry name" value="Actin, Chain A, domain 4"/>
    <property type="match status" value="1"/>
</dbReference>
<dbReference type="Proteomes" id="UP000289738">
    <property type="component" value="Chromosome B03"/>
</dbReference>
<evidence type="ECO:0000256" key="1">
    <source>
        <dbReference type="ARBA" id="ARBA00004245"/>
    </source>
</evidence>
<dbReference type="InterPro" id="IPR043129">
    <property type="entry name" value="ATPase_NBD"/>
</dbReference>
<evidence type="ECO:0000256" key="4">
    <source>
        <dbReference type="ARBA" id="ARBA00022737"/>
    </source>
</evidence>
<dbReference type="Pfam" id="PF01535">
    <property type="entry name" value="PPR"/>
    <property type="match status" value="1"/>
</dbReference>
<evidence type="ECO:0000256" key="7">
    <source>
        <dbReference type="ARBA" id="ARBA00023212"/>
    </source>
</evidence>
<evidence type="ECO:0000256" key="6">
    <source>
        <dbReference type="ARBA" id="ARBA00022840"/>
    </source>
</evidence>
<evidence type="ECO:0000313" key="9">
    <source>
        <dbReference type="EMBL" id="RYR18474.1"/>
    </source>
</evidence>
<keyword evidence="5" id="KW-0547">Nucleotide-binding</keyword>
<name>A0A444ZWP1_ARAHY</name>
<keyword evidence="3" id="KW-0963">Cytoplasm</keyword>
<reference evidence="9 10" key="1">
    <citation type="submission" date="2019-01" db="EMBL/GenBank/DDBJ databases">
        <title>Sequencing of cultivated peanut Arachis hypogaea provides insights into genome evolution and oil improvement.</title>
        <authorList>
            <person name="Chen X."/>
        </authorList>
    </citation>
    <scope>NUCLEOTIDE SEQUENCE [LARGE SCALE GENOMIC DNA]</scope>
    <source>
        <strain evidence="10">cv. Fuhuasheng</strain>
        <tissue evidence="9">Leaves</tissue>
    </source>
</reference>
<evidence type="ECO:0000256" key="8">
    <source>
        <dbReference type="RuleBase" id="RU000487"/>
    </source>
</evidence>
<comment type="subcellular location">
    <subcellularLocation>
        <location evidence="1">Cytoplasm</location>
        <location evidence="1">Cytoskeleton</location>
    </subcellularLocation>
</comment>
<dbReference type="SUPFAM" id="SSF53067">
    <property type="entry name" value="Actin-like ATPase domain"/>
    <property type="match status" value="1"/>
</dbReference>
<dbReference type="Gene3D" id="1.25.40.10">
    <property type="entry name" value="Tetratricopeptide repeat domain"/>
    <property type="match status" value="1"/>
</dbReference>
<dbReference type="STRING" id="3818.A0A444ZWP1"/>
<comment type="caution">
    <text evidence="9">The sequence shown here is derived from an EMBL/GenBank/DDBJ whole genome shotgun (WGS) entry which is preliminary data.</text>
</comment>
<evidence type="ECO:0000256" key="2">
    <source>
        <dbReference type="ARBA" id="ARBA00006752"/>
    </source>
</evidence>
<dbReference type="PANTHER" id="PTHR11937">
    <property type="entry name" value="ACTIN"/>
    <property type="match status" value="1"/>
</dbReference>
<gene>
    <name evidence="9" type="ORF">Ahy_B03g063097</name>
</gene>
<dbReference type="GO" id="GO:0009653">
    <property type="term" value="P:anatomical structure morphogenesis"/>
    <property type="evidence" value="ECO:0007669"/>
    <property type="project" value="UniProtKB-ARBA"/>
</dbReference>
<proteinExistence type="inferred from homology"/>
<comment type="similarity">
    <text evidence="2 8">Belongs to the actin family.</text>
</comment>
<keyword evidence="4" id="KW-0677">Repeat</keyword>
<dbReference type="GO" id="GO:0048468">
    <property type="term" value="P:cell development"/>
    <property type="evidence" value="ECO:0007669"/>
    <property type="project" value="UniProtKB-ARBA"/>
</dbReference>